<evidence type="ECO:0000313" key="12">
    <source>
        <dbReference type="EMBL" id="VVE22658.1"/>
    </source>
</evidence>
<dbReference type="InterPro" id="IPR003282">
    <property type="entry name" value="T3SS_SctJ"/>
</dbReference>
<keyword evidence="5" id="KW-0653">Protein transport</keyword>
<evidence type="ECO:0000256" key="6">
    <source>
        <dbReference type="ARBA" id="ARBA00023136"/>
    </source>
</evidence>
<keyword evidence="7 10" id="KW-0564">Palmitate</keyword>
<evidence type="ECO:0000256" key="9">
    <source>
        <dbReference type="ARBA" id="ARBA00023288"/>
    </source>
</evidence>
<evidence type="ECO:0000259" key="11">
    <source>
        <dbReference type="Pfam" id="PF01514"/>
    </source>
</evidence>
<sequence length="293" mass="31978">MTRRGRIGNCIVNCLRGRTRARGWLVCVFLLALTGCKVELHRALSETEANQMLALLLVSGLQADKRADTAGITVRIERGDFVRGVEVLRQHGLPRQTRASVEDVFPPGQLVSSPVQEQAKLIFLKEQRLERMLAALDGVMVAEVSIAQVPTDSAGRATLPPGVAVFVKYSPEINMSQRMTDIRSLVHDSVPGVSPERISIVLQPADYRLPRAAIEAVDRESTDGATVGVITKARTGAGTEAIPQATNARRWYPVAAWAVLAVAVVALGTAAVVGWRRREVWVSYLRRRSVRAS</sequence>
<name>A0ABY6W3M6_9BURK</name>
<dbReference type="Proteomes" id="UP000366065">
    <property type="component" value="Unassembled WGS sequence"/>
</dbReference>
<evidence type="ECO:0000256" key="2">
    <source>
        <dbReference type="ARBA" id="ARBA00009509"/>
    </source>
</evidence>
<dbReference type="InterPro" id="IPR006182">
    <property type="entry name" value="FliF_N_dom"/>
</dbReference>
<keyword evidence="9 10" id="KW-0449">Lipoprotein</keyword>
<evidence type="ECO:0000256" key="3">
    <source>
        <dbReference type="ARBA" id="ARBA00022448"/>
    </source>
</evidence>
<keyword evidence="10" id="KW-1133">Transmembrane helix</keyword>
<dbReference type="Gene3D" id="3.30.70.1530">
    <property type="entry name" value="Hypothetical protein rpa1041"/>
    <property type="match status" value="1"/>
</dbReference>
<keyword evidence="6 10" id="KW-0472">Membrane</keyword>
<evidence type="ECO:0000256" key="7">
    <source>
        <dbReference type="ARBA" id="ARBA00023139"/>
    </source>
</evidence>
<feature type="domain" description="Flagellar M-ring N-terminal" evidence="11">
    <location>
        <begin position="39"/>
        <end position="203"/>
    </location>
</feature>
<comment type="subcellular location">
    <subcellularLocation>
        <location evidence="1">Cell outer membrane</location>
        <topology evidence="1">Lipid-anchor</topology>
    </subcellularLocation>
</comment>
<evidence type="ECO:0000256" key="8">
    <source>
        <dbReference type="ARBA" id="ARBA00023237"/>
    </source>
</evidence>
<evidence type="ECO:0000256" key="4">
    <source>
        <dbReference type="ARBA" id="ARBA00022729"/>
    </source>
</evidence>
<gene>
    <name evidence="12" type="ORF">PCA20602_03224</name>
</gene>
<keyword evidence="13" id="KW-1185">Reference proteome</keyword>
<comment type="similarity">
    <text evidence="2 10">Belongs to the YscJ lipoprotein family.</text>
</comment>
<dbReference type="InterPro" id="IPR045851">
    <property type="entry name" value="AMP-bd_C_sf"/>
</dbReference>
<accession>A0ABY6W3M6</accession>
<dbReference type="NCBIfam" id="TIGR02544">
    <property type="entry name" value="III_secr_YscJ"/>
    <property type="match status" value="1"/>
</dbReference>
<dbReference type="Pfam" id="PF01514">
    <property type="entry name" value="YscJ_FliF"/>
    <property type="match status" value="1"/>
</dbReference>
<comment type="caution">
    <text evidence="12">The sequence shown here is derived from an EMBL/GenBank/DDBJ whole genome shotgun (WGS) entry which is preliminary data.</text>
</comment>
<reference evidence="12 13" key="1">
    <citation type="submission" date="2019-08" db="EMBL/GenBank/DDBJ databases">
        <authorList>
            <person name="Peeters C."/>
        </authorList>
    </citation>
    <scope>NUCLEOTIDE SEQUENCE [LARGE SCALE GENOMIC DNA]</scope>
    <source>
        <strain evidence="12 13">LMG 20602</strain>
    </source>
</reference>
<dbReference type="PRINTS" id="PR01338">
    <property type="entry name" value="TYPE3OMKPROT"/>
</dbReference>
<feature type="transmembrane region" description="Helical" evidence="10">
    <location>
        <begin position="251"/>
        <end position="275"/>
    </location>
</feature>
<keyword evidence="10" id="KW-0812">Transmembrane</keyword>
<keyword evidence="8 10" id="KW-0998">Cell outer membrane</keyword>
<evidence type="ECO:0000313" key="13">
    <source>
        <dbReference type="Proteomes" id="UP000366065"/>
    </source>
</evidence>
<organism evidence="12 13">
    <name type="scientific">Pandoraea capi</name>
    <dbReference type="NCBI Taxonomy" id="2508286"/>
    <lineage>
        <taxon>Bacteria</taxon>
        <taxon>Pseudomonadati</taxon>
        <taxon>Pseudomonadota</taxon>
        <taxon>Betaproteobacteria</taxon>
        <taxon>Burkholderiales</taxon>
        <taxon>Burkholderiaceae</taxon>
        <taxon>Pandoraea</taxon>
    </lineage>
</organism>
<proteinExistence type="inferred from homology"/>
<keyword evidence="4 10" id="KW-0732">Signal</keyword>
<dbReference type="InterPro" id="IPR043427">
    <property type="entry name" value="YscJ/FliF"/>
</dbReference>
<dbReference type="PANTHER" id="PTHR30046:SF3">
    <property type="entry name" value="SECRETION SYSTEM APPARATUS LIPOPROTEIN SSAJ"/>
    <property type="match status" value="1"/>
</dbReference>
<evidence type="ECO:0000256" key="1">
    <source>
        <dbReference type="ARBA" id="ARBA00004459"/>
    </source>
</evidence>
<dbReference type="EMBL" id="CABPRV010000007">
    <property type="protein sequence ID" value="VVE22658.1"/>
    <property type="molecule type" value="Genomic_DNA"/>
</dbReference>
<evidence type="ECO:0000256" key="5">
    <source>
        <dbReference type="ARBA" id="ARBA00022927"/>
    </source>
</evidence>
<dbReference type="Gene3D" id="3.30.300.30">
    <property type="match status" value="1"/>
</dbReference>
<protein>
    <recommendedName>
        <fullName evidence="10">Lipoprotein</fullName>
    </recommendedName>
</protein>
<evidence type="ECO:0000256" key="10">
    <source>
        <dbReference type="RuleBase" id="RU364102"/>
    </source>
</evidence>
<dbReference type="PANTHER" id="PTHR30046">
    <property type="entry name" value="FLAGELLAR M-RING PROTEIN"/>
    <property type="match status" value="1"/>
</dbReference>
<keyword evidence="3" id="KW-0813">Transport</keyword>